<dbReference type="GO" id="GO:0030257">
    <property type="term" value="C:type III protein secretion system complex"/>
    <property type="evidence" value="ECO:0007669"/>
    <property type="project" value="UniProtKB-UniRule"/>
</dbReference>
<dbReference type="NCBIfam" id="TIGR02516">
    <property type="entry name" value="type_III_yscC"/>
    <property type="match status" value="1"/>
</dbReference>
<dbReference type="Gene3D" id="3.55.50.30">
    <property type="match status" value="1"/>
</dbReference>
<comment type="subunit">
    <text evidence="3">The core secretion machinery of the T3SS is composed of approximately 20 different proteins, including cytoplasmic components, a base, an export apparatus and a needle. This subunit is part of the base, which anchors the injectisome in the bacterial cell envelope. Forms a stable homooligomeric complex.</text>
</comment>
<dbReference type="InterPro" id="IPR049034">
    <property type="entry name" value="T3S_SPI-1_N0"/>
</dbReference>
<dbReference type="Gene3D" id="3.30.1370.120">
    <property type="match status" value="2"/>
</dbReference>
<dbReference type="InterPro" id="IPR050810">
    <property type="entry name" value="Bact_Secretion_Sys_Channel"/>
</dbReference>
<accession>A0A0M2KHJ9</accession>
<gene>
    <name evidence="3" type="primary">sctC</name>
    <name evidence="8" type="ORF">SY86_16970</name>
</gene>
<reference evidence="8 9" key="1">
    <citation type="submission" date="2015-01" db="EMBL/GenBank/DDBJ databases">
        <title>Erwinia tracheiphila.</title>
        <authorList>
            <person name="Shapiro L.R."/>
        </authorList>
    </citation>
    <scope>NUCLEOTIDE SEQUENCE [LARGE SCALE GENOMIC DNA]</scope>
    <source>
        <strain evidence="8 9">BuffGH</strain>
    </source>
</reference>
<evidence type="ECO:0000259" key="7">
    <source>
        <dbReference type="Pfam" id="PF21304"/>
    </source>
</evidence>
<dbReference type="RefSeq" id="WP_016191509.1">
    <property type="nucleotide sequence ID" value="NZ_CP089932.1"/>
</dbReference>
<dbReference type="PATRIC" id="fig|65700.7.peg.4255"/>
<comment type="similarity">
    <text evidence="3">Belongs to the bacterial secretin family. T3SS SctC subfamily.</text>
</comment>
<dbReference type="InterPro" id="IPR003522">
    <property type="entry name" value="T3SS_OM_pore_YscC"/>
</dbReference>
<dbReference type="GO" id="GO:0030254">
    <property type="term" value="P:protein secretion by the type III secretion system"/>
    <property type="evidence" value="ECO:0007669"/>
    <property type="project" value="UniProtKB-UniRule"/>
</dbReference>
<dbReference type="STRING" id="65700.SY86_16970"/>
<dbReference type="PANTHER" id="PTHR30332">
    <property type="entry name" value="PROBABLE GENERAL SECRETION PATHWAY PROTEIN D"/>
    <property type="match status" value="1"/>
</dbReference>
<dbReference type="PANTHER" id="PTHR30332:SF5">
    <property type="entry name" value="SPI-1 TYPE 3 SECRETION SYSTEM SECRETIN"/>
    <property type="match status" value="1"/>
</dbReference>
<name>A0A0M2KHJ9_9GAMM</name>
<dbReference type="Pfam" id="PF03958">
    <property type="entry name" value="Secretin_N"/>
    <property type="match status" value="2"/>
</dbReference>
<protein>
    <recommendedName>
        <fullName evidence="3">Type 3 secretion system secretin</fullName>
        <shortName evidence="3">T3SS secretin</shortName>
    </recommendedName>
</protein>
<feature type="domain" description="NolW-like" evidence="6">
    <location>
        <begin position="199"/>
        <end position="330"/>
    </location>
</feature>
<evidence type="ECO:0000256" key="1">
    <source>
        <dbReference type="ARBA" id="ARBA00004442"/>
    </source>
</evidence>
<dbReference type="EMBL" id="JXNU01000003">
    <property type="protein sequence ID" value="KKF36733.1"/>
    <property type="molecule type" value="Genomic_DNA"/>
</dbReference>
<evidence type="ECO:0000256" key="2">
    <source>
        <dbReference type="ARBA" id="ARBA00022729"/>
    </source>
</evidence>
<dbReference type="HAMAP" id="MF_02219">
    <property type="entry name" value="Type_III_secretin"/>
    <property type="match status" value="1"/>
</dbReference>
<feature type="domain" description="NolW-like" evidence="6">
    <location>
        <begin position="128"/>
        <end position="185"/>
    </location>
</feature>
<dbReference type="InterPro" id="IPR005644">
    <property type="entry name" value="NolW-like"/>
</dbReference>
<feature type="domain" description="Type II/III secretion system secretin-like" evidence="5">
    <location>
        <begin position="386"/>
        <end position="545"/>
    </location>
</feature>
<evidence type="ECO:0000256" key="4">
    <source>
        <dbReference type="RuleBase" id="RU004004"/>
    </source>
</evidence>
<feature type="domain" description="SPI-1 type 3 secretion system secretin N0" evidence="7">
    <location>
        <begin position="53"/>
        <end position="121"/>
    </location>
</feature>
<feature type="chain" id="PRO_5026407591" description="Type 3 secretion system secretin" evidence="3">
    <location>
        <begin position="28"/>
        <end position="590"/>
    </location>
</feature>
<keyword evidence="3" id="KW-0653">Protein transport</keyword>
<dbReference type="InterPro" id="IPR004846">
    <property type="entry name" value="T2SS/T3SS_dom"/>
</dbReference>
<proteinExistence type="inferred from homology"/>
<keyword evidence="3" id="KW-0998">Cell outer membrane</keyword>
<dbReference type="InterPro" id="IPR038591">
    <property type="entry name" value="NolW-like_sf"/>
</dbReference>
<evidence type="ECO:0000259" key="6">
    <source>
        <dbReference type="Pfam" id="PF03958"/>
    </source>
</evidence>
<organism evidence="8 9">
    <name type="scientific">Erwinia tracheiphila</name>
    <dbReference type="NCBI Taxonomy" id="65700"/>
    <lineage>
        <taxon>Bacteria</taxon>
        <taxon>Pseudomonadati</taxon>
        <taxon>Pseudomonadota</taxon>
        <taxon>Gammaproteobacteria</taxon>
        <taxon>Enterobacterales</taxon>
        <taxon>Erwiniaceae</taxon>
        <taxon>Erwinia</taxon>
    </lineage>
</organism>
<evidence type="ECO:0000313" key="9">
    <source>
        <dbReference type="Proteomes" id="UP000033924"/>
    </source>
</evidence>
<dbReference type="Proteomes" id="UP000033924">
    <property type="component" value="Unassembled WGS sequence"/>
</dbReference>
<sequence precursor="true">MNRNFFKKLFHLIVLLLAVLNCNYAAARLLNTPDNETNQYRSSDHPNRSEDIYVASDNNVKQFFYVLGSALNKPVIVSNEAAKKRISGNFDLSHPDELLKTVAIRTGLIWYDDGSSIYVYDSNEVQSSVVKLSFAPYDRLVAFLRSSGLYDNRFPLRSDGQSGSFYVSGPPVYVELISAAAKYIDTTYSRTETGEVSIRVIKLKNTFVNDRTYIQRDTPVTIAGVATVLNKLLNNLRGGVPIGAAKITVDNDTQRAMQAATADQTGLYPQLPLFNSAPSQSAYSDASSSREDTVNIVAYSDTNSLLIQGSPRQVSFVEDLVQAMDIAKQQIQLSLWIIDISKDQVDKLGVRWEGALTLGNTGVTVNSSTLTPSNSAHFLADVNAQVQRGNAQIVSRPEILTQENVPALFDNNTSFYTKLVGERTASLEKVTYGTMISVLPRLTQDRREIEMILNIQDGGTPLGSNGQTAFVDNLPIVNNTQISTEARVPAGYGLLVGGYSRDEDTRHNVGVPLLRDIPLLGRAFDYNYVTRKKMVRMFLIQPRLLTSGETWQGRSNDNPVLGYGSAQEALTLKSTVSMLRDNMKNSDGNE</sequence>
<feature type="signal peptide" evidence="3">
    <location>
        <begin position="1"/>
        <end position="27"/>
    </location>
</feature>
<evidence type="ECO:0000313" key="8">
    <source>
        <dbReference type="EMBL" id="KKF36733.1"/>
    </source>
</evidence>
<dbReference type="Pfam" id="PF21304">
    <property type="entry name" value="T3S_SPI-1_N0"/>
    <property type="match status" value="1"/>
</dbReference>
<dbReference type="PRINTS" id="PR01337">
    <property type="entry name" value="TYPE3OMGPROT"/>
</dbReference>
<evidence type="ECO:0000259" key="5">
    <source>
        <dbReference type="Pfam" id="PF00263"/>
    </source>
</evidence>
<evidence type="ECO:0000256" key="3">
    <source>
        <dbReference type="HAMAP-Rule" id="MF_02219"/>
    </source>
</evidence>
<keyword evidence="2 3" id="KW-0732">Signal</keyword>
<keyword evidence="3" id="KW-0811">Translocation</keyword>
<dbReference type="Pfam" id="PF00263">
    <property type="entry name" value="Secretin"/>
    <property type="match status" value="1"/>
</dbReference>
<comment type="function">
    <text evidence="3">Component of the type III secretion system (T3SS), also called injectisome, which is used to inject bacterial effector proteins into eukaryotic host cells. Forms a ring-shaped multimeric structure with an apparent central pore in the outer membrane.</text>
</comment>
<keyword evidence="3 4" id="KW-0813">Transport</keyword>
<comment type="caution">
    <text evidence="8">The sequence shown here is derived from an EMBL/GenBank/DDBJ whole genome shotgun (WGS) entry which is preliminary data.</text>
</comment>
<dbReference type="GO" id="GO:0009279">
    <property type="term" value="C:cell outer membrane"/>
    <property type="evidence" value="ECO:0007669"/>
    <property type="project" value="UniProtKB-SubCell"/>
</dbReference>
<keyword evidence="9" id="KW-1185">Reference proteome</keyword>
<comment type="subcellular location">
    <subcellularLocation>
        <location evidence="1 3 4">Cell outer membrane</location>
    </subcellularLocation>
</comment>
<dbReference type="AlphaFoldDB" id="A0A0M2KHJ9"/>
<keyword evidence="3" id="KW-0472">Membrane</keyword>
<dbReference type="GO" id="GO:0015627">
    <property type="term" value="C:type II protein secretion system complex"/>
    <property type="evidence" value="ECO:0007669"/>
    <property type="project" value="TreeGrafter"/>
</dbReference>